<evidence type="ECO:0000256" key="7">
    <source>
        <dbReference type="ARBA" id="ARBA00022989"/>
    </source>
</evidence>
<feature type="transmembrane region" description="Helical" evidence="9">
    <location>
        <begin position="110"/>
        <end position="131"/>
    </location>
</feature>
<name>A0ABW3HWR7_9BACL</name>
<keyword evidence="12" id="KW-1185">Reference proteome</keyword>
<evidence type="ECO:0000256" key="4">
    <source>
        <dbReference type="ARBA" id="ARBA00022475"/>
    </source>
</evidence>
<dbReference type="InterPro" id="IPR047817">
    <property type="entry name" value="ABC2_TM_bact-type"/>
</dbReference>
<dbReference type="PANTHER" id="PTHR30413">
    <property type="entry name" value="INNER MEMBRANE TRANSPORT PERMEASE"/>
    <property type="match status" value="1"/>
</dbReference>
<evidence type="ECO:0000256" key="2">
    <source>
        <dbReference type="ARBA" id="ARBA00007783"/>
    </source>
</evidence>
<keyword evidence="3 9" id="KW-0813">Transport</keyword>
<dbReference type="PROSITE" id="PS51012">
    <property type="entry name" value="ABC_TM2"/>
    <property type="match status" value="1"/>
</dbReference>
<keyword evidence="8 9" id="KW-0472">Membrane</keyword>
<dbReference type="Proteomes" id="UP001596989">
    <property type="component" value="Unassembled WGS sequence"/>
</dbReference>
<comment type="caution">
    <text evidence="11">The sequence shown here is derived from an EMBL/GenBank/DDBJ whole genome shotgun (WGS) entry which is preliminary data.</text>
</comment>
<feature type="transmembrane region" description="Helical" evidence="9">
    <location>
        <begin position="230"/>
        <end position="248"/>
    </location>
</feature>
<evidence type="ECO:0000256" key="1">
    <source>
        <dbReference type="ARBA" id="ARBA00004429"/>
    </source>
</evidence>
<evidence type="ECO:0000313" key="11">
    <source>
        <dbReference type="EMBL" id="MFD0961822.1"/>
    </source>
</evidence>
<sequence length="258" mass="30062">MRVYLLNMYKYRDLFIELVRKDIKLKYRNSILGVLWSMLNPLLMMLVLSIVFMTFFKNDIPNFPVYVLIGRILYQFFSESTNFAMDSILSNGALIRKVYVPKYYFPLSRLVSSFVSLILSLVPLLGMMIATGMSFTWVNLLFFVPLVYLLLICGGLGLILASINVFFKDVKHFYSIIMLVVMYMTPIFYPVSIIPEQYMPIILMNPLYPIVEMFRGIVMYSSIPNMQLNLLALSYAVIYSVIGLLVFYKSQDKFIYHL</sequence>
<protein>
    <recommendedName>
        <fullName evidence="9">Transport permease protein</fullName>
    </recommendedName>
</protein>
<feature type="transmembrane region" description="Helical" evidence="9">
    <location>
        <begin position="173"/>
        <end position="192"/>
    </location>
</feature>
<evidence type="ECO:0000256" key="3">
    <source>
        <dbReference type="ARBA" id="ARBA00022448"/>
    </source>
</evidence>
<dbReference type="InterPro" id="IPR013525">
    <property type="entry name" value="ABC2_TM"/>
</dbReference>
<feature type="transmembrane region" description="Helical" evidence="9">
    <location>
        <begin position="68"/>
        <end position="89"/>
    </location>
</feature>
<evidence type="ECO:0000256" key="8">
    <source>
        <dbReference type="ARBA" id="ARBA00023136"/>
    </source>
</evidence>
<feature type="transmembrane region" description="Helical" evidence="9">
    <location>
        <begin position="137"/>
        <end position="161"/>
    </location>
</feature>
<dbReference type="InterPro" id="IPR000412">
    <property type="entry name" value="ABC_2_transport"/>
</dbReference>
<reference evidence="12" key="1">
    <citation type="journal article" date="2019" name="Int. J. Syst. Evol. Microbiol.">
        <title>The Global Catalogue of Microorganisms (GCM) 10K type strain sequencing project: providing services to taxonomists for standard genome sequencing and annotation.</title>
        <authorList>
            <consortium name="The Broad Institute Genomics Platform"/>
            <consortium name="The Broad Institute Genome Sequencing Center for Infectious Disease"/>
            <person name="Wu L."/>
            <person name="Ma J."/>
        </authorList>
    </citation>
    <scope>NUCLEOTIDE SEQUENCE [LARGE SCALE GENOMIC DNA]</scope>
    <source>
        <strain evidence="12">CCUG 59129</strain>
    </source>
</reference>
<keyword evidence="4 9" id="KW-1003">Cell membrane</keyword>
<keyword evidence="7 9" id="KW-1133">Transmembrane helix</keyword>
<organism evidence="11 12">
    <name type="scientific">Paenibacillus chungangensis</name>
    <dbReference type="NCBI Taxonomy" id="696535"/>
    <lineage>
        <taxon>Bacteria</taxon>
        <taxon>Bacillati</taxon>
        <taxon>Bacillota</taxon>
        <taxon>Bacilli</taxon>
        <taxon>Bacillales</taxon>
        <taxon>Paenibacillaceae</taxon>
        <taxon>Paenibacillus</taxon>
    </lineage>
</organism>
<evidence type="ECO:0000256" key="5">
    <source>
        <dbReference type="ARBA" id="ARBA00022519"/>
    </source>
</evidence>
<evidence type="ECO:0000259" key="10">
    <source>
        <dbReference type="PROSITE" id="PS51012"/>
    </source>
</evidence>
<evidence type="ECO:0000313" key="12">
    <source>
        <dbReference type="Proteomes" id="UP001596989"/>
    </source>
</evidence>
<keyword evidence="6 9" id="KW-0812">Transmembrane</keyword>
<gene>
    <name evidence="11" type="ORF">ACFQ2I_20985</name>
</gene>
<evidence type="ECO:0000256" key="9">
    <source>
        <dbReference type="RuleBase" id="RU361157"/>
    </source>
</evidence>
<dbReference type="RefSeq" id="WP_377567761.1">
    <property type="nucleotide sequence ID" value="NZ_JBHTJZ010000067.1"/>
</dbReference>
<proteinExistence type="inferred from homology"/>
<evidence type="ECO:0000256" key="6">
    <source>
        <dbReference type="ARBA" id="ARBA00022692"/>
    </source>
</evidence>
<comment type="subcellular location">
    <subcellularLocation>
        <location evidence="1">Cell inner membrane</location>
        <topology evidence="1">Multi-pass membrane protein</topology>
    </subcellularLocation>
    <subcellularLocation>
        <location evidence="9">Cell membrane</location>
        <topology evidence="9">Multi-pass membrane protein</topology>
    </subcellularLocation>
</comment>
<comment type="similarity">
    <text evidence="2 9">Belongs to the ABC-2 integral membrane protein family.</text>
</comment>
<accession>A0ABW3HWR7</accession>
<keyword evidence="5" id="KW-0997">Cell inner membrane</keyword>
<dbReference type="PANTHER" id="PTHR30413:SF8">
    <property type="entry name" value="TRANSPORT PERMEASE PROTEIN"/>
    <property type="match status" value="1"/>
</dbReference>
<dbReference type="PRINTS" id="PR00164">
    <property type="entry name" value="ABC2TRNSPORT"/>
</dbReference>
<dbReference type="EMBL" id="JBHTJZ010000067">
    <property type="protein sequence ID" value="MFD0961822.1"/>
    <property type="molecule type" value="Genomic_DNA"/>
</dbReference>
<feature type="transmembrane region" description="Helical" evidence="9">
    <location>
        <begin position="30"/>
        <end position="56"/>
    </location>
</feature>
<feature type="domain" description="ABC transmembrane type-2" evidence="10">
    <location>
        <begin position="32"/>
        <end position="250"/>
    </location>
</feature>
<dbReference type="Pfam" id="PF01061">
    <property type="entry name" value="ABC2_membrane"/>
    <property type="match status" value="1"/>
</dbReference>